<evidence type="ECO:0000313" key="2">
    <source>
        <dbReference type="EMBL" id="VEL06664.1"/>
    </source>
</evidence>
<name>A0A3S5AW84_9PLAT</name>
<dbReference type="AlphaFoldDB" id="A0A3S5AW84"/>
<evidence type="ECO:0000313" key="3">
    <source>
        <dbReference type="Proteomes" id="UP000784294"/>
    </source>
</evidence>
<feature type="compositionally biased region" description="Pro residues" evidence="1">
    <location>
        <begin position="59"/>
        <end position="69"/>
    </location>
</feature>
<comment type="caution">
    <text evidence="2">The sequence shown here is derived from an EMBL/GenBank/DDBJ whole genome shotgun (WGS) entry which is preliminary data.</text>
</comment>
<gene>
    <name evidence="2" type="ORF">PXEA_LOCUS104</name>
</gene>
<evidence type="ECO:0000256" key="1">
    <source>
        <dbReference type="SAM" id="MobiDB-lite"/>
    </source>
</evidence>
<protein>
    <submittedName>
        <fullName evidence="2">Uncharacterized protein</fullName>
    </submittedName>
</protein>
<reference evidence="2" key="1">
    <citation type="submission" date="2018-11" db="EMBL/GenBank/DDBJ databases">
        <authorList>
            <consortium name="Pathogen Informatics"/>
        </authorList>
    </citation>
    <scope>NUCLEOTIDE SEQUENCE</scope>
</reference>
<accession>A0A3S5AW84</accession>
<feature type="region of interest" description="Disordered" evidence="1">
    <location>
        <begin position="169"/>
        <end position="192"/>
    </location>
</feature>
<feature type="region of interest" description="Disordered" evidence="1">
    <location>
        <begin position="318"/>
        <end position="338"/>
    </location>
</feature>
<feature type="region of interest" description="Disordered" evidence="1">
    <location>
        <begin position="56"/>
        <end position="88"/>
    </location>
</feature>
<keyword evidence="3" id="KW-1185">Reference proteome</keyword>
<dbReference type="EMBL" id="CAAALY010000199">
    <property type="protein sequence ID" value="VEL06664.1"/>
    <property type="molecule type" value="Genomic_DNA"/>
</dbReference>
<dbReference type="Proteomes" id="UP000784294">
    <property type="component" value="Unassembled WGS sequence"/>
</dbReference>
<proteinExistence type="predicted"/>
<sequence>MYLFVKIITADTDPFSSTLRKDTRVDDVAISWPPNEIQSTGNDYGSCHTAANILLNSPSTPPSPSPSPSSCPFARKESTGSRASQRRGSLDSLVAEAIAQLPGNFSRATARISGCSVNCSVSAAATLGPLACGSGLDSNQGQIDEVLVTSAGGGLTTRTLSTEPEAVSPVDYDTDMVGTGPRTSGLWSHSEEKNLASRDDDSLCLLRMNARRMNMTATDAVFGICAAADKDTTCPVDLSSDSLSSSPYLSSLSTLATSSTPSSASLGGGGSTCSRGVINTSSGLISSSCDSSSSDASSNSSPSAIVVLEPTDPLALPTRGFTRLHMPSATLGSRGTDG</sequence>
<organism evidence="2 3">
    <name type="scientific">Protopolystoma xenopodis</name>
    <dbReference type="NCBI Taxonomy" id="117903"/>
    <lineage>
        <taxon>Eukaryota</taxon>
        <taxon>Metazoa</taxon>
        <taxon>Spiralia</taxon>
        <taxon>Lophotrochozoa</taxon>
        <taxon>Platyhelminthes</taxon>
        <taxon>Monogenea</taxon>
        <taxon>Polyopisthocotylea</taxon>
        <taxon>Polystomatidea</taxon>
        <taxon>Polystomatidae</taxon>
        <taxon>Protopolystoma</taxon>
    </lineage>
</organism>